<dbReference type="InterPro" id="IPR013783">
    <property type="entry name" value="Ig-like_fold"/>
</dbReference>
<feature type="region of interest" description="Disordered" evidence="5">
    <location>
        <begin position="1002"/>
        <end position="1021"/>
    </location>
</feature>
<evidence type="ECO:0000256" key="5">
    <source>
        <dbReference type="SAM" id="MobiDB-lite"/>
    </source>
</evidence>
<dbReference type="SMART" id="SM00089">
    <property type="entry name" value="PKD"/>
    <property type="match status" value="6"/>
</dbReference>
<name>A0ABN6XLT2_9MICO</name>
<evidence type="ECO:0000256" key="4">
    <source>
        <dbReference type="ARBA" id="ARBA00023326"/>
    </source>
</evidence>
<feature type="domain" description="PKD" evidence="6">
    <location>
        <begin position="931"/>
        <end position="1011"/>
    </location>
</feature>
<feature type="domain" description="Fibronectin type-III" evidence="7">
    <location>
        <begin position="421"/>
        <end position="519"/>
    </location>
</feature>
<dbReference type="Pfam" id="PF18911">
    <property type="entry name" value="PKD_4"/>
    <property type="match status" value="6"/>
</dbReference>
<feature type="domain" description="PKD" evidence="6">
    <location>
        <begin position="1407"/>
        <end position="1488"/>
    </location>
</feature>
<dbReference type="InterPro" id="IPR013431">
    <property type="entry name" value="Delta_60_rpt"/>
</dbReference>
<dbReference type="InterPro" id="IPR029865">
    <property type="entry name" value="KIAA0319-like"/>
</dbReference>
<dbReference type="RefSeq" id="WP_286279167.1">
    <property type="nucleotide sequence ID" value="NZ_AP027731.1"/>
</dbReference>
<gene>
    <name evidence="8" type="ORF">GCM10025866_18430</name>
</gene>
<evidence type="ECO:0000256" key="1">
    <source>
        <dbReference type="ARBA" id="ARBA00022729"/>
    </source>
</evidence>
<evidence type="ECO:0000313" key="8">
    <source>
        <dbReference type="EMBL" id="BDZ45934.1"/>
    </source>
</evidence>
<evidence type="ECO:0000259" key="6">
    <source>
        <dbReference type="PROSITE" id="PS50093"/>
    </source>
</evidence>
<dbReference type="InterPro" id="IPR035986">
    <property type="entry name" value="PKD_dom_sf"/>
</dbReference>
<keyword evidence="3" id="KW-0326">Glycosidase</keyword>
<dbReference type="InterPro" id="IPR036116">
    <property type="entry name" value="FN3_sf"/>
</dbReference>
<sequence>METVSTDVLGTVQVDGVVWSTTIVGNTVYAGGQFTNARPAGAAAGQNQTARANMLAFNLQTGALITGFVANTNGVVNSVTSSPDGSRIYIGGTFTTVNGTTRNRVAALNPTTGAVISGFAPSFNSAVEAVVANNTTVYAAGNFTSVGGTARNRLASVSASTGALNPLSIQVDDRILAMALSPDGSKVVIGGYFTNINGSTDPGFGFGAVNTSTSQVMPWNINKTIRQAGRASAGGAFSQSAAIYSLKSDATGVYGTAYMYPVSGRTLEGSFRADWANGDIVWLDSCKGDSYDVAMNSTTLYLAGHPHDCSTIANGFPDASQQNPRVYHRAMAWSKNASSNKVLSGEFANWPTPTMLSWWPDFNTGTFTGQSQGPWAIAATDNYVVYAGEFTRVNNIAQQGIVRFASKAIAPNDDGPRVTGSSFVPTVVGVSSGVVDVKWQTNYDRDNQYLTYDLIRGAATATPIYTAVQGSRANFDRPTMTYRDSGLTPGSSQQYRIRATDPFGNSVTGNAVTVTIPSSSPSGYSPAVVGDAPTAYWRLGETSGTRFADQIGVNALNGGTGVSGNQAGALSGDADRAASFPGTQAGVATSVNTVQAPAAYTEEAWFKTSSTTGGNILSFGSGPAIDVTVDNATTSDRVVSIDSSGKIAYSANSARGSVSLNTTKSGYNDNQWHHVAVTVGATGARLYVDGVLAGQNTSVTALRSAWGYWRVGGDVARVAGGPTYFSGTVDEVAVYAAQLAPEQISEHYTLSGRTVGAAGNLAPNATFTSVTNQLNVAFNASASTDPDGSVAGYSWQFGDGTTGTGATPSHAYSVAGNYVVTLTVTDNQGATNDFVATVRPNTNNPPTAAFTSTTDGLTVNVNGGTSTDTDGTISSYLWNWGDNSPTTTTTTPTASHAYASAASYTITLTVRDNAFATGVTTGVVTVAGNNTNATPTASYTSVVNGLTVAFTSTSTDPDGTIAAYAWTFGDGTTSTLANPNKAYANAGTYPITLKVTDDKGASGTTSGSITVGGATPPNTPPTAAFTNTVNGLGVSVNGSTSTDTDGTVASYSWNWGDNTTPGTGVTATHTYATAGTYTITLTVTDDDAATDTQTASVTVSAAPGGTAYANDTFTRTTTGGLGTANTGGAWMVSSTASNYAVSNGAARFTNPAGSTRTGYLSSVSVTDSDVAATATVTTRPTSGSAYVGLLARRVGSSFYLGRAVVAASGSVSLQLLQTSTTLRTVNVTGLSVASGDQLRIRVQAVGTSPTTLNAKVWKVGTPEPTAWQATITDATAALQANGSVGLYSYLSASAAPTSVTYAFDDFSAGPSGGTTPPPANAAPTAAFTSTVTGLGVSVNSAGSADSDGTITGYSWNWGDNTAAGSGATATHTYAAAGTYNVVLTVTDNGGATGTVTHAVTVTAPPAGNAAPVASFTNSVSGLTVNVTSTSTDSDGTVTGTAWNWGDGTPAGSGATASHTYVAAGTYTVTLSVTDNGGATDTETASVTVATTPPPAGNALASDDFARTTSGGWGSATVGGAWTRGSSTTTAYSTDGSVGLLTTTTPGKTLESFLNGVTSTNADVQATASLSAVPSGGTVYVSVIGRRVGTSDYRARAAIAAGGAITAQLQVNGSTVQSAATGLTYAAGDQLRIRLQVTGTSPTTLRVKIWKVGTPEPTTWRVTATDTTVAALQAAGSPGLGAYIGNVPVPSTVSFDDFVVTEP</sequence>
<keyword evidence="9" id="KW-1185">Reference proteome</keyword>
<organism evidence="8 9">
    <name type="scientific">Naasia aerilata</name>
    <dbReference type="NCBI Taxonomy" id="1162966"/>
    <lineage>
        <taxon>Bacteria</taxon>
        <taxon>Bacillati</taxon>
        <taxon>Actinomycetota</taxon>
        <taxon>Actinomycetes</taxon>
        <taxon>Micrococcales</taxon>
        <taxon>Microbacteriaceae</taxon>
        <taxon>Naasia</taxon>
    </lineage>
</organism>
<proteinExistence type="predicted"/>
<dbReference type="PANTHER" id="PTHR46182">
    <property type="entry name" value="FI19480P1"/>
    <property type="match status" value="1"/>
</dbReference>
<dbReference type="PANTHER" id="PTHR46182:SF2">
    <property type="entry name" value="FI19480P1"/>
    <property type="match status" value="1"/>
</dbReference>
<dbReference type="InterPro" id="IPR011047">
    <property type="entry name" value="Quinoprotein_ADH-like_sf"/>
</dbReference>
<keyword evidence="2" id="KW-1015">Disulfide bond</keyword>
<feature type="domain" description="PKD" evidence="6">
    <location>
        <begin position="1323"/>
        <end position="1408"/>
    </location>
</feature>
<keyword evidence="4" id="KW-0624">Polysaccharide degradation</keyword>
<dbReference type="PROSITE" id="PS50853">
    <property type="entry name" value="FN3"/>
    <property type="match status" value="1"/>
</dbReference>
<dbReference type="InterPro" id="IPR006558">
    <property type="entry name" value="LamG-like"/>
</dbReference>
<feature type="domain" description="PKD" evidence="6">
    <location>
        <begin position="846"/>
        <end position="931"/>
    </location>
</feature>
<evidence type="ECO:0000256" key="3">
    <source>
        <dbReference type="ARBA" id="ARBA00023295"/>
    </source>
</evidence>
<evidence type="ECO:0000256" key="2">
    <source>
        <dbReference type="ARBA" id="ARBA00023157"/>
    </source>
</evidence>
<dbReference type="EMBL" id="AP027731">
    <property type="protein sequence ID" value="BDZ45934.1"/>
    <property type="molecule type" value="Genomic_DNA"/>
</dbReference>
<accession>A0ABN6XLT2</accession>
<dbReference type="SMART" id="SM00560">
    <property type="entry name" value="LamGL"/>
    <property type="match status" value="1"/>
</dbReference>
<reference evidence="9" key="1">
    <citation type="journal article" date="2019" name="Int. J. Syst. Evol. Microbiol.">
        <title>The Global Catalogue of Microorganisms (GCM) 10K type strain sequencing project: providing services to taxonomists for standard genome sequencing and annotation.</title>
        <authorList>
            <consortium name="The Broad Institute Genomics Platform"/>
            <consortium name="The Broad Institute Genome Sequencing Center for Infectious Disease"/>
            <person name="Wu L."/>
            <person name="Ma J."/>
        </authorList>
    </citation>
    <scope>NUCLEOTIDE SEQUENCE [LARGE SCALE GENOMIC DNA]</scope>
    <source>
        <strain evidence="9">NBRC 108725</strain>
    </source>
</reference>
<feature type="domain" description="PKD" evidence="6">
    <location>
        <begin position="1021"/>
        <end position="1106"/>
    </location>
</feature>
<evidence type="ECO:0000259" key="7">
    <source>
        <dbReference type="PROSITE" id="PS50853"/>
    </source>
</evidence>
<dbReference type="Gene3D" id="2.60.40.10">
    <property type="entry name" value="Immunoglobulins"/>
    <property type="match status" value="7"/>
</dbReference>
<dbReference type="PROSITE" id="PS50093">
    <property type="entry name" value="PKD"/>
    <property type="match status" value="6"/>
</dbReference>
<evidence type="ECO:0008006" key="10">
    <source>
        <dbReference type="Google" id="ProtNLM"/>
    </source>
</evidence>
<dbReference type="SUPFAM" id="SSF50998">
    <property type="entry name" value="Quinoprotein alcohol dehydrogenase-like"/>
    <property type="match status" value="1"/>
</dbReference>
<dbReference type="SUPFAM" id="SSF49299">
    <property type="entry name" value="PKD domain"/>
    <property type="match status" value="6"/>
</dbReference>
<feature type="domain" description="PKD" evidence="6">
    <location>
        <begin position="759"/>
        <end position="838"/>
    </location>
</feature>
<dbReference type="InterPro" id="IPR003961">
    <property type="entry name" value="FN3_dom"/>
</dbReference>
<keyword evidence="3" id="KW-0378">Hydrolase</keyword>
<keyword evidence="1" id="KW-0732">Signal</keyword>
<dbReference type="InterPro" id="IPR013320">
    <property type="entry name" value="ConA-like_dom_sf"/>
</dbReference>
<evidence type="ECO:0000313" key="9">
    <source>
        <dbReference type="Proteomes" id="UP001321498"/>
    </source>
</evidence>
<protein>
    <recommendedName>
        <fullName evidence="10">PKD domain-containing protein</fullName>
    </recommendedName>
</protein>
<dbReference type="Pfam" id="PF13385">
    <property type="entry name" value="Laminin_G_3"/>
    <property type="match status" value="1"/>
</dbReference>
<keyword evidence="4" id="KW-0119">Carbohydrate metabolism</keyword>
<dbReference type="InterPro" id="IPR000601">
    <property type="entry name" value="PKD_dom"/>
</dbReference>
<dbReference type="SUPFAM" id="SSF49899">
    <property type="entry name" value="Concanavalin A-like lectins/glucanases"/>
    <property type="match status" value="1"/>
</dbReference>
<dbReference type="InterPro" id="IPR022409">
    <property type="entry name" value="PKD/Chitinase_dom"/>
</dbReference>
<dbReference type="Gene3D" id="2.60.120.200">
    <property type="match status" value="1"/>
</dbReference>
<dbReference type="Proteomes" id="UP001321498">
    <property type="component" value="Chromosome"/>
</dbReference>
<dbReference type="CDD" id="cd00146">
    <property type="entry name" value="PKD"/>
    <property type="match status" value="4"/>
</dbReference>
<dbReference type="SUPFAM" id="SSF49265">
    <property type="entry name" value="Fibronectin type III"/>
    <property type="match status" value="1"/>
</dbReference>
<dbReference type="Pfam" id="PF17164">
    <property type="entry name" value="DUF5122"/>
    <property type="match status" value="1"/>
</dbReference>